<protein>
    <submittedName>
        <fullName evidence="2">Uncharacterized protein</fullName>
    </submittedName>
</protein>
<gene>
    <name evidence="1" type="ORF">PC113_g21226</name>
    <name evidence="2" type="ORF">PC115_g20949</name>
    <name evidence="3" type="ORF">PC117_g23540</name>
    <name evidence="4" type="ORF">PC129_g20703</name>
</gene>
<accession>A0A8T1ALX1</accession>
<evidence type="ECO:0000313" key="4">
    <source>
        <dbReference type="EMBL" id="KAG3208269.1"/>
    </source>
</evidence>
<dbReference type="EMBL" id="RCMI01001402">
    <property type="protein sequence ID" value="KAG2885622.1"/>
    <property type="molecule type" value="Genomic_DNA"/>
</dbReference>
<comment type="caution">
    <text evidence="2">The sequence shown here is derived from an EMBL/GenBank/DDBJ whole genome shotgun (WGS) entry which is preliminary data.</text>
</comment>
<dbReference type="EMBL" id="RCMK01001440">
    <property type="protein sequence ID" value="KAG2894215.1"/>
    <property type="molecule type" value="Genomic_DNA"/>
</dbReference>
<dbReference type="EMBL" id="RCMV01001509">
    <property type="protein sequence ID" value="KAG3208269.1"/>
    <property type="molecule type" value="Genomic_DNA"/>
</dbReference>
<sequence length="58" mass="6564">MLLSLIYRNGAVQVVDPMIPIHRRPGEISLLKILGEFPGTNCDHPDQVDQIDHFPISR</sequence>
<dbReference type="Proteomes" id="UP000760860">
    <property type="component" value="Unassembled WGS sequence"/>
</dbReference>
<evidence type="ECO:0000313" key="2">
    <source>
        <dbReference type="EMBL" id="KAG2885622.1"/>
    </source>
</evidence>
<proteinExistence type="predicted"/>
<reference evidence="2" key="1">
    <citation type="submission" date="2018-10" db="EMBL/GenBank/DDBJ databases">
        <title>Effector identification in a new, highly contiguous assembly of the strawberry crown rot pathogen Phytophthora cactorum.</title>
        <authorList>
            <person name="Armitage A.D."/>
            <person name="Nellist C.F."/>
            <person name="Bates H."/>
            <person name="Vickerstaff R.J."/>
            <person name="Harrison R.J."/>
        </authorList>
    </citation>
    <scope>NUCLEOTIDE SEQUENCE</scope>
    <source>
        <strain evidence="1">15-7</strain>
        <strain evidence="2">4032</strain>
        <strain evidence="3">4040</strain>
        <strain evidence="4">P421</strain>
    </source>
</reference>
<organism evidence="2 5">
    <name type="scientific">Phytophthora cactorum</name>
    <dbReference type="NCBI Taxonomy" id="29920"/>
    <lineage>
        <taxon>Eukaryota</taxon>
        <taxon>Sar</taxon>
        <taxon>Stramenopiles</taxon>
        <taxon>Oomycota</taxon>
        <taxon>Peronosporomycetes</taxon>
        <taxon>Peronosporales</taxon>
        <taxon>Peronosporaceae</taxon>
        <taxon>Phytophthora</taxon>
    </lineage>
</organism>
<evidence type="ECO:0000313" key="1">
    <source>
        <dbReference type="EMBL" id="KAG2829797.1"/>
    </source>
</evidence>
<dbReference type="Proteomes" id="UP000774804">
    <property type="component" value="Unassembled WGS sequence"/>
</dbReference>
<evidence type="ECO:0000313" key="3">
    <source>
        <dbReference type="EMBL" id="KAG2894215.1"/>
    </source>
</evidence>
<dbReference type="Proteomes" id="UP000735874">
    <property type="component" value="Unassembled WGS sequence"/>
</dbReference>
<evidence type="ECO:0000313" key="5">
    <source>
        <dbReference type="Proteomes" id="UP000774804"/>
    </source>
</evidence>
<dbReference type="EMBL" id="RCMG01001341">
    <property type="protein sequence ID" value="KAG2829797.1"/>
    <property type="molecule type" value="Genomic_DNA"/>
</dbReference>
<name>A0A8T1ALX1_9STRA</name>
<dbReference type="Proteomes" id="UP000736787">
    <property type="component" value="Unassembled WGS sequence"/>
</dbReference>
<dbReference type="AlphaFoldDB" id="A0A8T1ALX1"/>